<dbReference type="AlphaFoldDB" id="A0AAV3U0S3"/>
<dbReference type="InterPro" id="IPR029039">
    <property type="entry name" value="Flavoprotein-like_sf"/>
</dbReference>
<keyword evidence="1" id="KW-0288">FMN</keyword>
<protein>
    <submittedName>
        <fullName evidence="3">NAD(P)H-dependent oxidoreductase</fullName>
    </submittedName>
</protein>
<evidence type="ECO:0000313" key="3">
    <source>
        <dbReference type="EMBL" id="GAA4939140.1"/>
    </source>
</evidence>
<evidence type="ECO:0000256" key="1">
    <source>
        <dbReference type="ARBA" id="ARBA00022643"/>
    </source>
</evidence>
<comment type="caution">
    <text evidence="3">The sequence shown here is derived from an EMBL/GenBank/DDBJ whole genome shotgun (WGS) entry which is preliminary data.</text>
</comment>
<keyword evidence="1" id="KW-0285">Flavoprotein</keyword>
<dbReference type="Proteomes" id="UP001409585">
    <property type="component" value="Unassembled WGS sequence"/>
</dbReference>
<organism evidence="3 4">
    <name type="scientific">Halioxenophilus aromaticivorans</name>
    <dbReference type="NCBI Taxonomy" id="1306992"/>
    <lineage>
        <taxon>Bacteria</taxon>
        <taxon>Pseudomonadati</taxon>
        <taxon>Pseudomonadota</taxon>
        <taxon>Gammaproteobacteria</taxon>
        <taxon>Alteromonadales</taxon>
        <taxon>Alteromonadaceae</taxon>
        <taxon>Halioxenophilus</taxon>
    </lineage>
</organism>
<reference evidence="4" key="1">
    <citation type="journal article" date="2019" name="Int. J. Syst. Evol. Microbiol.">
        <title>The Global Catalogue of Microorganisms (GCM) 10K type strain sequencing project: providing services to taxonomists for standard genome sequencing and annotation.</title>
        <authorList>
            <consortium name="The Broad Institute Genomics Platform"/>
            <consortium name="The Broad Institute Genome Sequencing Center for Infectious Disease"/>
            <person name="Wu L."/>
            <person name="Ma J."/>
        </authorList>
    </citation>
    <scope>NUCLEOTIDE SEQUENCE [LARGE SCALE GENOMIC DNA]</scope>
    <source>
        <strain evidence="4">JCM 19134</strain>
    </source>
</reference>
<dbReference type="GO" id="GO:0016491">
    <property type="term" value="F:oxidoreductase activity"/>
    <property type="evidence" value="ECO:0007669"/>
    <property type="project" value="InterPro"/>
</dbReference>
<dbReference type="Gene3D" id="3.40.50.360">
    <property type="match status" value="1"/>
</dbReference>
<proteinExistence type="predicted"/>
<gene>
    <name evidence="3" type="ORF">GCM10025791_16630</name>
</gene>
<dbReference type="Pfam" id="PF03358">
    <property type="entry name" value="FMN_red"/>
    <property type="match status" value="1"/>
</dbReference>
<accession>A0AAV3U0S3</accession>
<evidence type="ECO:0000259" key="2">
    <source>
        <dbReference type="Pfam" id="PF03358"/>
    </source>
</evidence>
<dbReference type="EMBL" id="BAABLX010000009">
    <property type="protein sequence ID" value="GAA4939140.1"/>
    <property type="molecule type" value="Genomic_DNA"/>
</dbReference>
<dbReference type="InterPro" id="IPR005025">
    <property type="entry name" value="FMN_Rdtase-like_dom"/>
</dbReference>
<name>A0AAV3U0S3_9ALTE</name>
<evidence type="ECO:0000313" key="4">
    <source>
        <dbReference type="Proteomes" id="UP001409585"/>
    </source>
</evidence>
<dbReference type="SUPFAM" id="SSF52218">
    <property type="entry name" value="Flavoproteins"/>
    <property type="match status" value="1"/>
</dbReference>
<dbReference type="RefSeq" id="WP_345419972.1">
    <property type="nucleotide sequence ID" value="NZ_AP031496.1"/>
</dbReference>
<feature type="domain" description="NADPH-dependent FMN reductase-like" evidence="2">
    <location>
        <begin position="46"/>
        <end position="116"/>
    </location>
</feature>
<sequence length="153" mass="16577">MKNILLIAHAPSENTRTMAQAVVRGCQHPGISGIQCQWLSPFDTDAEAVKQCHGIILGTTENLGYMSGALKDFFDRIYYPCLEACQGKPAALYIRAGHDGTGTQRAVDTICTGLKWNFVLPTTLCRGPWQSDFSSQCETLGTTFAAGLEAGIF</sequence>
<keyword evidence="4" id="KW-1185">Reference proteome</keyword>